<evidence type="ECO:0000313" key="5">
    <source>
        <dbReference type="EMBL" id="KAK3670150.1"/>
    </source>
</evidence>
<dbReference type="Pfam" id="PF24962">
    <property type="entry name" value="DUF7767"/>
    <property type="match status" value="1"/>
</dbReference>
<dbReference type="Proteomes" id="UP001274830">
    <property type="component" value="Unassembled WGS sequence"/>
</dbReference>
<feature type="region of interest" description="Disordered" evidence="1">
    <location>
        <begin position="123"/>
        <end position="173"/>
    </location>
</feature>
<reference evidence="5" key="1">
    <citation type="submission" date="2023-07" db="EMBL/GenBank/DDBJ databases">
        <title>Black Yeasts Isolated from many extreme environments.</title>
        <authorList>
            <person name="Coleine C."/>
            <person name="Stajich J.E."/>
            <person name="Selbmann L."/>
        </authorList>
    </citation>
    <scope>NUCLEOTIDE SEQUENCE</scope>
    <source>
        <strain evidence="5">CCFEE 5485</strain>
    </source>
</reference>
<keyword evidence="6" id="KW-1185">Reference proteome</keyword>
<dbReference type="Pfam" id="PF24465">
    <property type="entry name" value="Tri-helical"/>
    <property type="match status" value="2"/>
</dbReference>
<dbReference type="InterPro" id="IPR056669">
    <property type="entry name" value="DUF7767"/>
</dbReference>
<gene>
    <name evidence="5" type="ORF">LTR78_009997</name>
</gene>
<dbReference type="PANTHER" id="PTHR38788:SF5">
    <property type="entry name" value="CLR5 DOMAIN-CONTAINING PROTEIN"/>
    <property type="match status" value="1"/>
</dbReference>
<feature type="region of interest" description="Disordered" evidence="1">
    <location>
        <begin position="402"/>
        <end position="433"/>
    </location>
</feature>
<feature type="domain" description="Clr5" evidence="2">
    <location>
        <begin position="6"/>
        <end position="62"/>
    </location>
</feature>
<feature type="compositionally biased region" description="Low complexity" evidence="1">
    <location>
        <begin position="473"/>
        <end position="484"/>
    </location>
</feature>
<evidence type="ECO:0000259" key="3">
    <source>
        <dbReference type="Pfam" id="PF24465"/>
    </source>
</evidence>
<dbReference type="InterPro" id="IPR057940">
    <property type="entry name" value="Tri-helical_dom"/>
</dbReference>
<proteinExistence type="predicted"/>
<feature type="compositionally biased region" description="Basic and acidic residues" evidence="1">
    <location>
        <begin position="402"/>
        <end position="416"/>
    </location>
</feature>
<feature type="domain" description="Tri-helical" evidence="3">
    <location>
        <begin position="325"/>
        <end position="406"/>
    </location>
</feature>
<evidence type="ECO:0000259" key="4">
    <source>
        <dbReference type="Pfam" id="PF24962"/>
    </source>
</evidence>
<organism evidence="5 6">
    <name type="scientific">Recurvomyces mirabilis</name>
    <dbReference type="NCBI Taxonomy" id="574656"/>
    <lineage>
        <taxon>Eukaryota</taxon>
        <taxon>Fungi</taxon>
        <taxon>Dikarya</taxon>
        <taxon>Ascomycota</taxon>
        <taxon>Pezizomycotina</taxon>
        <taxon>Dothideomycetes</taxon>
        <taxon>Dothideomycetidae</taxon>
        <taxon>Mycosphaerellales</taxon>
        <taxon>Teratosphaeriaceae</taxon>
        <taxon>Recurvomyces</taxon>
    </lineage>
</organism>
<dbReference type="Pfam" id="PF14420">
    <property type="entry name" value="Clr5"/>
    <property type="match status" value="1"/>
</dbReference>
<dbReference type="AlphaFoldDB" id="A0AAE0WI96"/>
<dbReference type="PANTHER" id="PTHR38788">
    <property type="entry name" value="CLR5 DOMAIN-CONTAINING PROTEIN"/>
    <property type="match status" value="1"/>
</dbReference>
<protein>
    <recommendedName>
        <fullName evidence="7">Clr5 domain-containing protein</fullName>
    </recommendedName>
</protein>
<sequence>MGRPAKYDWEDKKDICYQLSVVERKTPREIATYFANHFNVPESEIPAPRIFRRQFSTKWNFPRRGHRLKPEDEPVVIDRIRELWEQNNGVKEILEVLLDEGWDIGEPEFQRLRRRNGFHRRSTFGSFENQESVAKTRKRKAREQPDTEAAEDGAREPESTVADAQAATQQPSLPPEELARREEHLAKVQFESDQALLTRKRRRRIRGYGHLPADDPGMAPRYDSETTLDECKAYLHLSNEMYQTMRDDYEVICNEMNIERKKTSMESGAWQASKDRLVVENMHLSAMMHPLQPNLDAKANAVDVICGDVTKRMRDRGKRITMAEANNLLGLNPAASKTIRRSFYDILQQDQYTTRLACGLERWTELRERWFATSPVLQQVVAEGEHQKMRAMETLCRDAVKRRNDDRLRENPEQRQYHRKHYGPGPGSVRGTRWADRTKLAEIAAAKAATNLGASGPEGGAAEGEAVEGEAAEGGVAEASTASAQQKIPARRANQAAAPVATPIDPALSAPTAAVPPSPLPTQTPEQLSIPAYFRLSPTSSLSANHPNLWLAKLSARNMSAFHTAALSKAGAAAQVLSVHGVVKNADGSEDEYPIEGNEELDVYLTAAYPAGTFVVVLVGA</sequence>
<name>A0AAE0WI96_9PEZI</name>
<feature type="compositionally biased region" description="Polar residues" evidence="1">
    <location>
        <begin position="123"/>
        <end position="133"/>
    </location>
</feature>
<feature type="domain" description="Tri-helical" evidence="3">
    <location>
        <begin position="231"/>
        <end position="315"/>
    </location>
</feature>
<dbReference type="InterPro" id="IPR025676">
    <property type="entry name" value="Clr5_dom"/>
</dbReference>
<evidence type="ECO:0000256" key="1">
    <source>
        <dbReference type="SAM" id="MobiDB-lite"/>
    </source>
</evidence>
<evidence type="ECO:0000313" key="6">
    <source>
        <dbReference type="Proteomes" id="UP001274830"/>
    </source>
</evidence>
<evidence type="ECO:0008006" key="7">
    <source>
        <dbReference type="Google" id="ProtNLM"/>
    </source>
</evidence>
<comment type="caution">
    <text evidence="5">The sequence shown here is derived from an EMBL/GenBank/DDBJ whole genome shotgun (WGS) entry which is preliminary data.</text>
</comment>
<feature type="domain" description="DUF7767" evidence="4">
    <location>
        <begin position="527"/>
        <end position="619"/>
    </location>
</feature>
<dbReference type="EMBL" id="JAUTXT010000062">
    <property type="protein sequence ID" value="KAK3670150.1"/>
    <property type="molecule type" value="Genomic_DNA"/>
</dbReference>
<accession>A0AAE0WI96</accession>
<evidence type="ECO:0000259" key="2">
    <source>
        <dbReference type="Pfam" id="PF14420"/>
    </source>
</evidence>
<feature type="region of interest" description="Disordered" evidence="1">
    <location>
        <begin position="452"/>
        <end position="487"/>
    </location>
</feature>